<keyword evidence="5 7" id="KW-0378">Hydrolase</keyword>
<dbReference type="PANTHER" id="PTHR46986:SF1">
    <property type="entry name" value="ENDORIBONUCLEASE YBEY, CHLOROPLASTIC"/>
    <property type="match status" value="1"/>
</dbReference>
<dbReference type="Gene3D" id="3.40.390.30">
    <property type="entry name" value="Metalloproteases ('zincins'), catalytic domain"/>
    <property type="match status" value="1"/>
</dbReference>
<dbReference type="NCBIfam" id="TIGR00043">
    <property type="entry name" value="rRNA maturation RNase YbeY"/>
    <property type="match status" value="1"/>
</dbReference>
<organism evidence="8 9">
    <name type="scientific">Candidatus Ryanbacteria bacterium CG10_big_fil_rev_8_21_14_0_10_43_42</name>
    <dbReference type="NCBI Taxonomy" id="1974864"/>
    <lineage>
        <taxon>Bacteria</taxon>
        <taxon>Candidatus Ryaniibacteriota</taxon>
    </lineage>
</organism>
<keyword evidence="4 7" id="KW-0255">Endonuclease</keyword>
<dbReference type="GO" id="GO:0008270">
    <property type="term" value="F:zinc ion binding"/>
    <property type="evidence" value="ECO:0007669"/>
    <property type="project" value="UniProtKB-UniRule"/>
</dbReference>
<dbReference type="GO" id="GO:0006364">
    <property type="term" value="P:rRNA processing"/>
    <property type="evidence" value="ECO:0007669"/>
    <property type="project" value="UniProtKB-UniRule"/>
</dbReference>
<feature type="binding site" evidence="7">
    <location>
        <position position="116"/>
    </location>
    <ligand>
        <name>Zn(2+)</name>
        <dbReference type="ChEBI" id="CHEBI:29105"/>
        <note>catalytic</note>
    </ligand>
</feature>
<dbReference type="EMBL" id="PFEF01000005">
    <property type="protein sequence ID" value="PJE64526.1"/>
    <property type="molecule type" value="Genomic_DNA"/>
</dbReference>
<comment type="cofactor">
    <cofactor evidence="7">
        <name>Zn(2+)</name>
        <dbReference type="ChEBI" id="CHEBI:29105"/>
    </cofactor>
    <text evidence="7">Binds 1 zinc ion.</text>
</comment>
<dbReference type="AlphaFoldDB" id="A0A2M8KX69"/>
<dbReference type="HAMAP" id="MF_00009">
    <property type="entry name" value="Endoribonucl_YbeY"/>
    <property type="match status" value="1"/>
</dbReference>
<comment type="function">
    <text evidence="7">Single strand-specific metallo-endoribonuclease involved in late-stage 70S ribosome quality control and in maturation of the 3' terminus of the 16S rRNA.</text>
</comment>
<evidence type="ECO:0000313" key="8">
    <source>
        <dbReference type="EMBL" id="PJE64526.1"/>
    </source>
</evidence>
<keyword evidence="7" id="KW-0698">rRNA processing</keyword>
<feature type="binding site" evidence="7">
    <location>
        <position position="106"/>
    </location>
    <ligand>
        <name>Zn(2+)</name>
        <dbReference type="ChEBI" id="CHEBI:29105"/>
        <note>catalytic</note>
    </ligand>
</feature>
<keyword evidence="3 7" id="KW-0479">Metal-binding</keyword>
<dbReference type="GO" id="GO:0004222">
    <property type="term" value="F:metalloendopeptidase activity"/>
    <property type="evidence" value="ECO:0007669"/>
    <property type="project" value="InterPro"/>
</dbReference>
<gene>
    <name evidence="7 8" type="primary">ybeY</name>
    <name evidence="8" type="ORF">COU90_01640</name>
</gene>
<evidence type="ECO:0000256" key="3">
    <source>
        <dbReference type="ARBA" id="ARBA00022723"/>
    </source>
</evidence>
<evidence type="ECO:0000256" key="4">
    <source>
        <dbReference type="ARBA" id="ARBA00022759"/>
    </source>
</evidence>
<dbReference type="GO" id="GO:0004521">
    <property type="term" value="F:RNA endonuclease activity"/>
    <property type="evidence" value="ECO:0007669"/>
    <property type="project" value="UniProtKB-UniRule"/>
</dbReference>
<comment type="subcellular location">
    <subcellularLocation>
        <location evidence="7">Cytoplasm</location>
    </subcellularLocation>
</comment>
<dbReference type="GO" id="GO:0005737">
    <property type="term" value="C:cytoplasm"/>
    <property type="evidence" value="ECO:0007669"/>
    <property type="project" value="UniProtKB-SubCell"/>
</dbReference>
<name>A0A2M8KX69_9BACT</name>
<dbReference type="InterPro" id="IPR023091">
    <property type="entry name" value="MetalPrtase_cat_dom_sf_prd"/>
</dbReference>
<keyword evidence="2 7" id="KW-0540">Nuclease</keyword>
<evidence type="ECO:0000256" key="2">
    <source>
        <dbReference type="ARBA" id="ARBA00022722"/>
    </source>
</evidence>
<reference evidence="9" key="1">
    <citation type="submission" date="2017-09" db="EMBL/GenBank/DDBJ databases">
        <title>Depth-based differentiation of microbial function through sediment-hosted aquifers and enrichment of novel symbionts in the deep terrestrial subsurface.</title>
        <authorList>
            <person name="Probst A.J."/>
            <person name="Ladd B."/>
            <person name="Jarett J.K."/>
            <person name="Geller-Mcgrath D.E."/>
            <person name="Sieber C.M.K."/>
            <person name="Emerson J.B."/>
            <person name="Anantharaman K."/>
            <person name="Thomas B.C."/>
            <person name="Malmstrom R."/>
            <person name="Stieglmeier M."/>
            <person name="Klingl A."/>
            <person name="Woyke T."/>
            <person name="Ryan C.M."/>
            <person name="Banfield J.F."/>
        </authorList>
    </citation>
    <scope>NUCLEOTIDE SEQUENCE [LARGE SCALE GENOMIC DNA]</scope>
</reference>
<keyword evidence="6 7" id="KW-0862">Zinc</keyword>
<evidence type="ECO:0000256" key="7">
    <source>
        <dbReference type="HAMAP-Rule" id="MF_00009"/>
    </source>
</evidence>
<dbReference type="EC" id="3.1.-.-" evidence="7"/>
<evidence type="ECO:0000256" key="5">
    <source>
        <dbReference type="ARBA" id="ARBA00022801"/>
    </source>
</evidence>
<proteinExistence type="inferred from homology"/>
<dbReference type="Proteomes" id="UP000229098">
    <property type="component" value="Unassembled WGS sequence"/>
</dbReference>
<keyword evidence="7" id="KW-0690">Ribosome biogenesis</keyword>
<keyword evidence="7" id="KW-0963">Cytoplasm</keyword>
<sequence length="140" mass="15889">MVSRKKISTLAITNTTSYRIPRKLLQDAFSLAAKKHIMEVSLVFLSNAKMRTLNATYRGKDYSPNVLAFPLDEHGGEICINPMVAKREAKECGCTLRMRFVQLFVHGLLHLQGKDHQNTKDAEEMEREEDSIVRSVIPTV</sequence>
<feature type="binding site" evidence="7">
    <location>
        <position position="110"/>
    </location>
    <ligand>
        <name>Zn(2+)</name>
        <dbReference type="ChEBI" id="CHEBI:29105"/>
        <note>catalytic</note>
    </ligand>
</feature>
<evidence type="ECO:0000256" key="6">
    <source>
        <dbReference type="ARBA" id="ARBA00022833"/>
    </source>
</evidence>
<accession>A0A2M8KX69</accession>
<dbReference type="SUPFAM" id="SSF55486">
    <property type="entry name" value="Metalloproteases ('zincins'), catalytic domain"/>
    <property type="match status" value="1"/>
</dbReference>
<dbReference type="PANTHER" id="PTHR46986">
    <property type="entry name" value="ENDORIBONUCLEASE YBEY, CHLOROPLASTIC"/>
    <property type="match status" value="1"/>
</dbReference>
<comment type="similarity">
    <text evidence="1 7">Belongs to the endoribonuclease YbeY family.</text>
</comment>
<dbReference type="InterPro" id="IPR002036">
    <property type="entry name" value="YbeY"/>
</dbReference>
<protein>
    <recommendedName>
        <fullName evidence="7">Endoribonuclease YbeY</fullName>
        <ecNumber evidence="7">3.1.-.-</ecNumber>
    </recommendedName>
</protein>
<evidence type="ECO:0000256" key="1">
    <source>
        <dbReference type="ARBA" id="ARBA00010875"/>
    </source>
</evidence>
<comment type="caution">
    <text evidence="8">The sequence shown here is derived from an EMBL/GenBank/DDBJ whole genome shotgun (WGS) entry which is preliminary data.</text>
</comment>
<dbReference type="Pfam" id="PF02130">
    <property type="entry name" value="YbeY"/>
    <property type="match status" value="1"/>
</dbReference>
<evidence type="ECO:0000313" key="9">
    <source>
        <dbReference type="Proteomes" id="UP000229098"/>
    </source>
</evidence>